<feature type="transmembrane region" description="Helical" evidence="6">
    <location>
        <begin position="291"/>
        <end position="314"/>
    </location>
</feature>
<evidence type="ECO:0000256" key="6">
    <source>
        <dbReference type="SAM" id="Phobius"/>
    </source>
</evidence>
<dbReference type="RefSeq" id="WP_153240316.1">
    <property type="nucleotide sequence ID" value="NZ_CP036422.1"/>
</dbReference>
<keyword evidence="2" id="KW-1003">Cell membrane</keyword>
<feature type="transmembrane region" description="Helical" evidence="6">
    <location>
        <begin position="183"/>
        <end position="207"/>
    </location>
</feature>
<dbReference type="AlphaFoldDB" id="A0A5P9NMX1"/>
<keyword evidence="3 6" id="KW-0812">Transmembrane</keyword>
<dbReference type="Proteomes" id="UP000326287">
    <property type="component" value="Chromosome"/>
</dbReference>
<feature type="transmembrane region" description="Helical" evidence="6">
    <location>
        <begin position="123"/>
        <end position="145"/>
    </location>
</feature>
<dbReference type="PANTHER" id="PTHR30250:SF11">
    <property type="entry name" value="O-ANTIGEN TRANSPORTER-RELATED"/>
    <property type="match status" value="1"/>
</dbReference>
<sequence length="455" mass="47400">MSALDTASSLSLTGGCMRAETWASTLPVSRARLAALVVPVQLASGRAVAVGLQFLAQLAVSAVAGPAGLGVLQLFQSWVVIAGELLAQGYPASAMRMTAVRFSQGDKRGITTDWHAATRRIGFLWLILLLLLAGFAPVLVAQRFVLAGADLMALAVAVAIAAPLFALQRVASEMLKACAAPALAVALESITPPALILLFCGFCSVFGVPFSPIAAGLAGLLVALLAVCRMLVSRITQPPLASSSENLRLPGRSDRRALWAGGLFAALSLQLPFVVLPWFVDTPAIGLYAVAYKLVSIVTLLLLLQAAVFGPAFARSAAAGDGGALEGLLWKTQKLSCVIFLPGAAFLWLSSSIWASVFGLPGEDFVAVLLLLLGGQCINAATGLSGVLLNMTGAARRELRAQVVAMALTLLLAWPVAEGWGLVGLAFLFSAGLALKNLLSYMAALRHIRSQEFIS</sequence>
<accession>A0A5P9NMX1</accession>
<proteinExistence type="predicted"/>
<name>A0A5P9NMX1_9GAMM</name>
<feature type="transmembrane region" description="Helical" evidence="6">
    <location>
        <begin position="213"/>
        <end position="232"/>
    </location>
</feature>
<evidence type="ECO:0000256" key="4">
    <source>
        <dbReference type="ARBA" id="ARBA00022989"/>
    </source>
</evidence>
<gene>
    <name evidence="7" type="ORF">EY643_16740</name>
</gene>
<keyword evidence="5 6" id="KW-0472">Membrane</keyword>
<organism evidence="7 8">
    <name type="scientific">Halioglobus maricola</name>
    <dbReference type="NCBI Taxonomy" id="2601894"/>
    <lineage>
        <taxon>Bacteria</taxon>
        <taxon>Pseudomonadati</taxon>
        <taxon>Pseudomonadota</taxon>
        <taxon>Gammaproteobacteria</taxon>
        <taxon>Cellvibrionales</taxon>
        <taxon>Halieaceae</taxon>
        <taxon>Halioglobus</taxon>
    </lineage>
</organism>
<dbReference type="InterPro" id="IPR050833">
    <property type="entry name" value="Poly_Biosynth_Transport"/>
</dbReference>
<dbReference type="EMBL" id="CP036422">
    <property type="protein sequence ID" value="QFU77170.1"/>
    <property type="molecule type" value="Genomic_DNA"/>
</dbReference>
<evidence type="ECO:0000313" key="8">
    <source>
        <dbReference type="Proteomes" id="UP000326287"/>
    </source>
</evidence>
<feature type="transmembrane region" description="Helical" evidence="6">
    <location>
        <begin position="335"/>
        <end position="359"/>
    </location>
</feature>
<feature type="transmembrane region" description="Helical" evidence="6">
    <location>
        <begin position="151"/>
        <end position="171"/>
    </location>
</feature>
<keyword evidence="4 6" id="KW-1133">Transmembrane helix</keyword>
<feature type="transmembrane region" description="Helical" evidence="6">
    <location>
        <begin position="257"/>
        <end position="279"/>
    </location>
</feature>
<evidence type="ECO:0008006" key="9">
    <source>
        <dbReference type="Google" id="ProtNLM"/>
    </source>
</evidence>
<evidence type="ECO:0000256" key="1">
    <source>
        <dbReference type="ARBA" id="ARBA00004651"/>
    </source>
</evidence>
<evidence type="ECO:0000256" key="2">
    <source>
        <dbReference type="ARBA" id="ARBA00022475"/>
    </source>
</evidence>
<reference evidence="7 8" key="1">
    <citation type="submission" date="2019-02" db="EMBL/GenBank/DDBJ databases">
        <authorList>
            <person name="Li S.-H."/>
        </authorList>
    </citation>
    <scope>NUCLEOTIDE SEQUENCE [LARGE SCALE GENOMIC DNA]</scope>
    <source>
        <strain evidence="7 8">IMCC14385</strain>
    </source>
</reference>
<dbReference type="OrthoDB" id="103403at2"/>
<evidence type="ECO:0000313" key="7">
    <source>
        <dbReference type="EMBL" id="QFU77170.1"/>
    </source>
</evidence>
<dbReference type="GO" id="GO:0005886">
    <property type="term" value="C:plasma membrane"/>
    <property type="evidence" value="ECO:0007669"/>
    <property type="project" value="UniProtKB-SubCell"/>
</dbReference>
<comment type="subcellular location">
    <subcellularLocation>
        <location evidence="1">Cell membrane</location>
        <topology evidence="1">Multi-pass membrane protein</topology>
    </subcellularLocation>
</comment>
<protein>
    <recommendedName>
        <fullName evidence="9">Lipopolysaccharide biosynthesis protein</fullName>
    </recommendedName>
</protein>
<feature type="transmembrane region" description="Helical" evidence="6">
    <location>
        <begin position="365"/>
        <end position="389"/>
    </location>
</feature>
<dbReference type="KEGG" id="halc:EY643_16740"/>
<evidence type="ECO:0000256" key="3">
    <source>
        <dbReference type="ARBA" id="ARBA00022692"/>
    </source>
</evidence>
<evidence type="ECO:0000256" key="5">
    <source>
        <dbReference type="ARBA" id="ARBA00023136"/>
    </source>
</evidence>
<keyword evidence="8" id="KW-1185">Reference proteome</keyword>
<dbReference type="PANTHER" id="PTHR30250">
    <property type="entry name" value="PST FAMILY PREDICTED COLANIC ACID TRANSPORTER"/>
    <property type="match status" value="1"/>
</dbReference>